<protein>
    <submittedName>
        <fullName evidence="5">Uncharacterized protein</fullName>
    </submittedName>
</protein>
<dbReference type="InterPro" id="IPR013658">
    <property type="entry name" value="SGL"/>
</dbReference>
<reference evidence="5 6" key="1">
    <citation type="submission" date="2018-02" db="EMBL/GenBank/DDBJ databases">
        <title>Comparative genomes isolates from brazilian mangrove.</title>
        <authorList>
            <person name="Araujo J.E."/>
            <person name="Taketani R.G."/>
            <person name="Silva M.C.P."/>
            <person name="Loureco M.V."/>
            <person name="Andreote F.D."/>
        </authorList>
    </citation>
    <scope>NUCLEOTIDE SEQUENCE [LARGE SCALE GENOMIC DNA]</scope>
    <source>
        <strain evidence="5 6">NAP PRIS-MGV</strain>
    </source>
</reference>
<dbReference type="AlphaFoldDB" id="A0A2S8FHJ8"/>
<proteinExistence type="predicted"/>
<dbReference type="OrthoDB" id="9799230at2"/>
<feature type="signal peptide" evidence="2">
    <location>
        <begin position="1"/>
        <end position="22"/>
    </location>
</feature>
<gene>
    <name evidence="5" type="ORF">C5Y98_19630</name>
</gene>
<evidence type="ECO:0000313" key="5">
    <source>
        <dbReference type="EMBL" id="PQO31629.1"/>
    </source>
</evidence>
<organism evidence="5 6">
    <name type="scientific">Blastopirellula marina</name>
    <dbReference type="NCBI Taxonomy" id="124"/>
    <lineage>
        <taxon>Bacteria</taxon>
        <taxon>Pseudomonadati</taxon>
        <taxon>Planctomycetota</taxon>
        <taxon>Planctomycetia</taxon>
        <taxon>Pirellulales</taxon>
        <taxon>Pirellulaceae</taxon>
        <taxon>Blastopirellula</taxon>
    </lineage>
</organism>
<dbReference type="RefSeq" id="WP_105356713.1">
    <property type="nucleotide sequence ID" value="NZ_PUIB01000019.1"/>
</dbReference>
<dbReference type="Pfam" id="PF08450">
    <property type="entry name" value="SGL"/>
    <property type="match status" value="1"/>
</dbReference>
<name>A0A2S8FHJ8_9BACT</name>
<keyword evidence="2" id="KW-0732">Signal</keyword>
<feature type="domain" description="Teneurin NHL" evidence="4">
    <location>
        <begin position="268"/>
        <end position="318"/>
    </location>
</feature>
<accession>A0A2S8FHJ8</accession>
<evidence type="ECO:0000256" key="2">
    <source>
        <dbReference type="SAM" id="SignalP"/>
    </source>
</evidence>
<comment type="caution">
    <text evidence="5">The sequence shown here is derived from an EMBL/GenBank/DDBJ whole genome shotgun (WGS) entry which is preliminary data.</text>
</comment>
<evidence type="ECO:0000259" key="3">
    <source>
        <dbReference type="Pfam" id="PF08450"/>
    </source>
</evidence>
<dbReference type="PANTHER" id="PTHR46388:SF2">
    <property type="entry name" value="NHL REPEAT-CONTAINING PROTEIN 2"/>
    <property type="match status" value="1"/>
</dbReference>
<feature type="chain" id="PRO_5015708579" evidence="2">
    <location>
        <begin position="23"/>
        <end position="370"/>
    </location>
</feature>
<dbReference type="InterPro" id="IPR011042">
    <property type="entry name" value="6-blade_b-propeller_TolB-like"/>
</dbReference>
<dbReference type="SUPFAM" id="SSF101898">
    <property type="entry name" value="NHL repeat"/>
    <property type="match status" value="1"/>
</dbReference>
<evidence type="ECO:0000259" key="4">
    <source>
        <dbReference type="Pfam" id="PF25021"/>
    </source>
</evidence>
<sequence length="370" mass="39568">MSHRISRLALVLLLVPFSLLQAEEFGNIVTVAGTGNKQLSENNGPVDKVNIGQPFGVLIGPDGAMYVTEVENHRVLRVDLETNQVTTVAGNGTKGYSGDGGPATEAQLNEPYEVRFATNGDMYFVEMQNHLIRKVDAKTGIISTVAGTGKPGYSGDGGPAIEAQFNRPHSIALTEDDRYLFVADIQNHRIRIIDLPSGRIKSIAGNGEKKLPTDGETTEGKPILGPRALFYDGDSLWIALREGNSVWRLDKKGRRIHHIAGTGKTGFSGDGGSAKEATMNGPKGIAKAPNGNIYIVDTENQVIREIDPTNDKIRTVAGIGPKGRGYSGDGGPATEAKMDRPHGIGIGPDNALYIGDTNNHRVRKVIPSAE</sequence>
<feature type="domain" description="SMP-30/Gluconolactonase/LRE-like region" evidence="3">
    <location>
        <begin position="39"/>
        <end position="260"/>
    </location>
</feature>
<evidence type="ECO:0000313" key="6">
    <source>
        <dbReference type="Proteomes" id="UP000239388"/>
    </source>
</evidence>
<evidence type="ECO:0000256" key="1">
    <source>
        <dbReference type="ARBA" id="ARBA00022737"/>
    </source>
</evidence>
<dbReference type="PANTHER" id="PTHR46388">
    <property type="entry name" value="NHL REPEAT-CONTAINING PROTEIN 2"/>
    <property type="match status" value="1"/>
</dbReference>
<dbReference type="EMBL" id="PUIB01000019">
    <property type="protein sequence ID" value="PQO31629.1"/>
    <property type="molecule type" value="Genomic_DNA"/>
</dbReference>
<dbReference type="InterPro" id="IPR056822">
    <property type="entry name" value="TEN_NHL"/>
</dbReference>
<dbReference type="Pfam" id="PF01436">
    <property type="entry name" value="NHL"/>
    <property type="match status" value="1"/>
</dbReference>
<dbReference type="InterPro" id="IPR001258">
    <property type="entry name" value="NHL_repeat"/>
</dbReference>
<dbReference type="Gene3D" id="2.120.10.30">
    <property type="entry name" value="TolB, C-terminal domain"/>
    <property type="match status" value="3"/>
</dbReference>
<dbReference type="Pfam" id="PF25021">
    <property type="entry name" value="TEN_NHL"/>
    <property type="match status" value="1"/>
</dbReference>
<keyword evidence="1" id="KW-0677">Repeat</keyword>
<dbReference type="Proteomes" id="UP000239388">
    <property type="component" value="Unassembled WGS sequence"/>
</dbReference>